<name>D3HMC0_LEGLN</name>
<dbReference type="PANTHER" id="PTHR46656">
    <property type="entry name" value="PUTATIVE-RELATED"/>
    <property type="match status" value="1"/>
</dbReference>
<keyword evidence="2" id="KW-0808">Transferase</keyword>
<dbReference type="CAZy" id="GT4">
    <property type="family name" value="Glycosyltransferase Family 4"/>
</dbReference>
<dbReference type="AlphaFoldDB" id="D3HMC0"/>
<dbReference type="Gene3D" id="3.40.50.2000">
    <property type="entry name" value="Glycogen Phosphorylase B"/>
    <property type="match status" value="1"/>
</dbReference>
<dbReference type="PANTHER" id="PTHR46656:SF3">
    <property type="entry name" value="PUTATIVE-RELATED"/>
    <property type="match status" value="1"/>
</dbReference>
<keyword evidence="3" id="KW-1185">Reference proteome</keyword>
<dbReference type="Proteomes" id="UP000001060">
    <property type="component" value="Chromosome"/>
</dbReference>
<protein>
    <submittedName>
        <fullName evidence="2">Putative glycosyl transferase group 1</fullName>
    </submittedName>
</protein>
<proteinExistence type="predicted"/>
<evidence type="ECO:0000313" key="3">
    <source>
        <dbReference type="Proteomes" id="UP000001060"/>
    </source>
</evidence>
<dbReference type="RefSeq" id="WP_003634472.1">
    <property type="nucleotide sequence ID" value="NC_013861.1"/>
</dbReference>
<dbReference type="HOGENOM" id="CLU_448205_0_0_6"/>
<dbReference type="GO" id="GO:0016757">
    <property type="term" value="F:glycosyltransferase activity"/>
    <property type="evidence" value="ECO:0007669"/>
    <property type="project" value="InterPro"/>
</dbReference>
<evidence type="ECO:0000313" key="2">
    <source>
        <dbReference type="EMBL" id="CBJ13609.1"/>
    </source>
</evidence>
<dbReference type="OrthoDB" id="9801954at2"/>
<feature type="domain" description="Glycosyl transferase family 1" evidence="1">
    <location>
        <begin position="504"/>
        <end position="560"/>
    </location>
</feature>
<dbReference type="SUPFAM" id="SSF53756">
    <property type="entry name" value="UDP-Glycosyltransferase/glycogen phosphorylase"/>
    <property type="match status" value="1"/>
</dbReference>
<dbReference type="EMBL" id="FN650140">
    <property type="protein sequence ID" value="CBJ13609.1"/>
    <property type="molecule type" value="Genomic_DNA"/>
</dbReference>
<dbReference type="KEGG" id="llo:LLO_3156"/>
<reference evidence="2 3" key="1">
    <citation type="journal article" date="2010" name="PLoS Genet.">
        <title>Analysis of the Legionella longbeachae genome and transcriptome uncovers unique strategies to cause Legionnaires' disease.</title>
        <authorList>
            <person name="Cazalet C."/>
            <person name="Gomez-Valero L."/>
            <person name="Rusniok C."/>
            <person name="Lomma M."/>
            <person name="Dervins-Ravault D."/>
            <person name="Newton H."/>
            <person name="Sansom F."/>
            <person name="Jarraud S."/>
            <person name="Zidane N."/>
            <person name="Ma L."/>
            <person name="Bouchier C."/>
            <person name="Etienne J."/>
            <person name="Hartland E."/>
            <person name="Buchrieser C."/>
        </authorList>
    </citation>
    <scope>NUCLEOTIDE SEQUENCE [LARGE SCALE GENOMIC DNA]</scope>
    <source>
        <strain evidence="2 3">NSW150</strain>
    </source>
</reference>
<accession>D3HMC0</accession>
<sequence length="642" mass="74783">MDLNNPINHFVTSGLQNYKQPISLPFELPTRIYGCMLIIWLLRPHLQQKFPLHKNRPIDYLRFLAWCVLFGRSEYAILRELDKWDAELYAPIQLPRTKMDQWGGTFCVGMYLIGIARNGFSLAPMLSSPIIRNRVATWYWRGGRQTTYLIEIPQWQYAYLMHLFGSSQNFFRYLLKKKKYRKKNVIKCVYKSNKDVLRGLPSQIQFDALSPKPPKISLLTQFSAFVLSGFWKKIMRLLPARITPPPSLAEISQVIRHINLNRQTIVLNTSLHPFGVNLFGYANGELGIGEDVRMLAHALHEAQIPFCVVNIKPGKDVSQCDNTIDNWLSERPQYAINIFCMTGIEYTRLICEQGSIILNHRYNIGLWPWELPEWPESWHHAWNGIQEIWGISQFTSKAYHRAPVQVRTMPLPVQIDKISSHTRRDFRLPEDAYLFIFSFDFNSTLTRKNPAALIAAFIEAFPLEMTDVGLVIKVHHARANDPQWRKIKRQILSDSRIHLVEQSLRKHEVLALYKCCNCFVSLHRSEGFGRSIAEAMLLNMEVITTGFSGNMDFCTQEKTELVDFKIRPLTSTEYFFSEGQRWAEPNVEHAAVLMRKVYNRHHHQSVSPSYDTTQFSTSYCGEQYKQRLKTIWQKSQCRLTPE</sequence>
<organism evidence="2 3">
    <name type="scientific">Legionella longbeachae serogroup 1 (strain NSW150)</name>
    <dbReference type="NCBI Taxonomy" id="661367"/>
    <lineage>
        <taxon>Bacteria</taxon>
        <taxon>Pseudomonadati</taxon>
        <taxon>Pseudomonadota</taxon>
        <taxon>Gammaproteobacteria</taxon>
        <taxon>Legionellales</taxon>
        <taxon>Legionellaceae</taxon>
        <taxon>Legionella</taxon>
    </lineage>
</organism>
<dbReference type="eggNOG" id="COG0438">
    <property type="taxonomic scope" value="Bacteria"/>
</dbReference>
<evidence type="ECO:0000259" key="1">
    <source>
        <dbReference type="Pfam" id="PF00534"/>
    </source>
</evidence>
<gene>
    <name evidence="2" type="ordered locus">LLO_3156</name>
</gene>
<dbReference type="GeneID" id="40927340"/>
<dbReference type="Pfam" id="PF00534">
    <property type="entry name" value="Glycos_transf_1"/>
    <property type="match status" value="1"/>
</dbReference>
<dbReference type="STRING" id="661367.LLO_3156"/>
<dbReference type="InterPro" id="IPR001296">
    <property type="entry name" value="Glyco_trans_1"/>
</dbReference>